<dbReference type="PANTHER" id="PTHR13128:SF12">
    <property type="entry name" value="VACUOLAR PROTEIN-SORTING-ASSOCIATED PROTEIN 36"/>
    <property type="match status" value="1"/>
</dbReference>
<dbReference type="InterPro" id="IPR021648">
    <property type="entry name" value="GLUE_dom"/>
</dbReference>
<keyword evidence="4 6" id="KW-0653">Protein transport</keyword>
<evidence type="ECO:0000313" key="11">
    <source>
        <dbReference type="Proteomes" id="UP001165080"/>
    </source>
</evidence>
<keyword evidence="3 6" id="KW-0967">Endosome</keyword>
<gene>
    <name evidence="10" type="primary">PLEST007315</name>
    <name evidence="10" type="ORF">PLESTB_001145500</name>
</gene>
<dbReference type="FunFam" id="1.10.10.10:FF:000165">
    <property type="entry name" value="Vacuolar protein sorting protein (Vps36)"/>
    <property type="match status" value="1"/>
</dbReference>
<dbReference type="OrthoDB" id="271448at2759"/>
<evidence type="ECO:0000256" key="1">
    <source>
        <dbReference type="ARBA" id="ARBA00009697"/>
    </source>
</evidence>
<dbReference type="Gene3D" id="2.30.29.30">
    <property type="entry name" value="Pleckstrin-homology domain (PH domain)/Phosphotyrosine-binding domain (PTB)"/>
    <property type="match status" value="1"/>
</dbReference>
<comment type="caution">
    <text evidence="10">The sequence shown here is derived from an EMBL/GenBank/DDBJ whole genome shotgun (WGS) entry which is preliminary data.</text>
</comment>
<dbReference type="GO" id="GO:0043130">
    <property type="term" value="F:ubiquitin binding"/>
    <property type="evidence" value="ECO:0007669"/>
    <property type="project" value="UniProtKB-UniRule"/>
</dbReference>
<dbReference type="InterPro" id="IPR009060">
    <property type="entry name" value="UBA-like_sf"/>
</dbReference>
<dbReference type="GO" id="GO:0032266">
    <property type="term" value="F:phosphatidylinositol-3-phosphate binding"/>
    <property type="evidence" value="ECO:0007669"/>
    <property type="project" value="UniProtKB-UniRule"/>
</dbReference>
<dbReference type="AlphaFoldDB" id="A0A9W6BQX6"/>
<dbReference type="GO" id="GO:0000814">
    <property type="term" value="C:ESCRT II complex"/>
    <property type="evidence" value="ECO:0007669"/>
    <property type="project" value="UniProtKB-UniRule"/>
</dbReference>
<comment type="subcellular location">
    <subcellularLocation>
        <location evidence="6">Cytoplasm</location>
    </subcellularLocation>
    <subcellularLocation>
        <location evidence="6">Endosome</location>
    </subcellularLocation>
</comment>
<evidence type="ECO:0000256" key="4">
    <source>
        <dbReference type="ARBA" id="ARBA00022927"/>
    </source>
</evidence>
<comment type="subunit">
    <text evidence="6">Component of the endosomal sorting complex required for transport II (ESCRT-II).</text>
</comment>
<dbReference type="InterPro" id="IPR036390">
    <property type="entry name" value="WH_DNA-bd_sf"/>
</dbReference>
<evidence type="ECO:0000313" key="10">
    <source>
        <dbReference type="EMBL" id="GLC56786.1"/>
    </source>
</evidence>
<organism evidence="10 11">
    <name type="scientific">Pleodorina starrii</name>
    <dbReference type="NCBI Taxonomy" id="330485"/>
    <lineage>
        <taxon>Eukaryota</taxon>
        <taxon>Viridiplantae</taxon>
        <taxon>Chlorophyta</taxon>
        <taxon>core chlorophytes</taxon>
        <taxon>Chlorophyceae</taxon>
        <taxon>CS clade</taxon>
        <taxon>Chlamydomonadales</taxon>
        <taxon>Volvocaceae</taxon>
        <taxon>Pleodorina</taxon>
    </lineage>
</organism>
<dbReference type="InterPro" id="IPR037855">
    <property type="entry name" value="Vps36"/>
</dbReference>
<dbReference type="Gene3D" id="6.10.140.260">
    <property type="match status" value="1"/>
</dbReference>
<reference evidence="10 11" key="1">
    <citation type="journal article" date="2023" name="Commun. Biol.">
        <title>Reorganization of the ancestral sex-determining regions during the evolution of trioecy in Pleodorina starrii.</title>
        <authorList>
            <person name="Takahashi K."/>
            <person name="Suzuki S."/>
            <person name="Kawai-Toyooka H."/>
            <person name="Yamamoto K."/>
            <person name="Hamaji T."/>
            <person name="Ootsuki R."/>
            <person name="Yamaguchi H."/>
            <person name="Kawachi M."/>
            <person name="Higashiyama T."/>
            <person name="Nozaki H."/>
        </authorList>
    </citation>
    <scope>NUCLEOTIDE SEQUENCE [LARGE SCALE GENOMIC DNA]</scope>
    <source>
        <strain evidence="10 11">NIES-4479</strain>
    </source>
</reference>
<dbReference type="InterPro" id="IPR040608">
    <property type="entry name" value="Snf8/Vps36"/>
</dbReference>
<feature type="region of interest" description="Disordered" evidence="7">
    <location>
        <begin position="410"/>
        <end position="436"/>
    </location>
</feature>
<feature type="domain" description="UBA" evidence="8">
    <location>
        <begin position="274"/>
        <end position="315"/>
    </location>
</feature>
<dbReference type="Gene3D" id="1.10.8.10">
    <property type="entry name" value="DNA helicase RuvA subunit, C-terminal domain"/>
    <property type="match status" value="1"/>
</dbReference>
<dbReference type="Pfam" id="PF11605">
    <property type="entry name" value="Vps36_ESCRT-II"/>
    <property type="match status" value="1"/>
</dbReference>
<evidence type="ECO:0000256" key="5">
    <source>
        <dbReference type="ARBA" id="ARBA00023054"/>
    </source>
</evidence>
<evidence type="ECO:0000256" key="6">
    <source>
        <dbReference type="RuleBase" id="RU367095"/>
    </source>
</evidence>
<feature type="region of interest" description="Disordered" evidence="7">
    <location>
        <begin position="316"/>
        <end position="361"/>
    </location>
</feature>
<dbReference type="PROSITE" id="PS50030">
    <property type="entry name" value="UBA"/>
    <property type="match status" value="1"/>
</dbReference>
<evidence type="ECO:0000259" key="8">
    <source>
        <dbReference type="PROSITE" id="PS50030"/>
    </source>
</evidence>
<dbReference type="SUPFAM" id="SSF46785">
    <property type="entry name" value="Winged helix' DNA-binding domain"/>
    <property type="match status" value="2"/>
</dbReference>
<name>A0A9W6BQX6_9CHLO</name>
<accession>A0A9W6BQX6</accession>
<comment type="similarity">
    <text evidence="1 6">Belongs to the VPS36 family.</text>
</comment>
<keyword evidence="5" id="KW-0175">Coiled coil</keyword>
<dbReference type="GO" id="GO:0043328">
    <property type="term" value="P:protein transport to vacuole involved in ubiquitin-dependent protein catabolic process via the multivesicular body sorting pathway"/>
    <property type="evidence" value="ECO:0007669"/>
    <property type="project" value="UniProtKB-UniRule"/>
</dbReference>
<feature type="compositionally biased region" description="Low complexity" evidence="7">
    <location>
        <begin position="678"/>
        <end position="704"/>
    </location>
</feature>
<feature type="compositionally biased region" description="Low complexity" evidence="7">
    <location>
        <begin position="347"/>
        <end position="361"/>
    </location>
</feature>
<proteinExistence type="inferred from homology"/>
<dbReference type="PANTHER" id="PTHR13128">
    <property type="entry name" value="VACUOLAR PROTEIN-SORTING-ASSOCIATED PROTEIN 36"/>
    <property type="match status" value="1"/>
</dbReference>
<comment type="function">
    <text evidence="6">Component of the ESCRT-II complex (endosomal sorting complex required for transport II), which is required for multivesicular body (MVB) formation and sorting of endosomal cargo proteins into MVBs.</text>
</comment>
<dbReference type="Gene3D" id="1.10.10.10">
    <property type="entry name" value="Winged helix-like DNA-binding domain superfamily/Winged helix DNA-binding domain"/>
    <property type="match status" value="2"/>
</dbReference>
<sequence>MILTAAQLTPSGRPVLQQGEVEVSLLDKVDLEFQPVGGLPGQQAEAYKNGYAILTTRRLIWVDAGPTDGAAASAPAAAAPGAAVRAASLPLSSVVVCHKRVQFSIKGAKVRLVLEVYTDPQRQPMPASGFHTHVDLLALRCRGPAPDTFKQQLEEQTRQAIAADAAAAPPPTTTAGAAAAAAAAAAVSASSSFSAFAGGQQPLPDPRLSPLRAALQAKLSPRASAGSPTGGLAGAAVAAAATATAAAAAAGSAAAAAVAAAAAAAQSPVLEQARPDPAMLQCMVEMGFPRNRAARSLLATANLGAQEAIDYLLAFGDQPGMDDPLDQPTPGWGQGPPPPPPPPPVQGPAWAAATSPPPASSAHYPAVLPASAAMPGSPALTPAAAAAAAAAGRTTYPSVPQLDAAAVTSPYGGAASGGPSSPATFGTGGGGSPAAALQQRMAALRPYAHQYGSAPELAGASAGGAGGGLDLAGLAPRTIGVAGIVKREQQKTEESGRAVEQAFRDLSALMSSAAAMVALAEKFRGVMAADGSGGGGVGGVGGGGGVVGGEDPLLMDLETQQQLISLGISSPVTRESAGARYHIELCRQLADFLHLPLQRCGGLISLPDVYCLFNRARGTELVSPDDLLQAAKLFGRAGVAGLRLRPLSSGVLVIQGPQHSEEQVCAKIAQLTTPPPTTATTTTATTTAATADATTTTTTTSPSAPGAPPPPSPPPSPPPGPPSPPLLGPGLTSSDVALALGGISVAIAAEHLLTAEARGVVCRDDGPEGLRFYRNFFVQDRLETAALFVRGG</sequence>
<dbReference type="Pfam" id="PF22562">
    <property type="entry name" value="UBA_7"/>
    <property type="match status" value="1"/>
</dbReference>
<evidence type="ECO:0000256" key="3">
    <source>
        <dbReference type="ARBA" id="ARBA00022753"/>
    </source>
</evidence>
<dbReference type="GO" id="GO:0031902">
    <property type="term" value="C:late endosome membrane"/>
    <property type="evidence" value="ECO:0007669"/>
    <property type="project" value="UniProtKB-UniRule"/>
</dbReference>
<keyword evidence="2 6" id="KW-0813">Transport</keyword>
<protein>
    <recommendedName>
        <fullName evidence="6">Vacuolar protein-sorting-associated protein 36</fullName>
    </recommendedName>
    <alternativeName>
        <fullName evidence="6">ESCRT-II complex subunit VPS36</fullName>
    </alternativeName>
</protein>
<evidence type="ECO:0000259" key="9">
    <source>
        <dbReference type="PROSITE" id="PS51495"/>
    </source>
</evidence>
<keyword evidence="6" id="KW-0963">Cytoplasm</keyword>
<dbReference type="PROSITE" id="PS51495">
    <property type="entry name" value="GLUE"/>
    <property type="match status" value="1"/>
</dbReference>
<feature type="domain" description="GLUE N-terminal" evidence="9">
    <location>
        <begin position="6"/>
        <end position="169"/>
    </location>
</feature>
<dbReference type="InterPro" id="IPR015940">
    <property type="entry name" value="UBA"/>
</dbReference>
<dbReference type="EMBL" id="BRXU01000016">
    <property type="protein sequence ID" value="GLC56786.1"/>
    <property type="molecule type" value="Genomic_DNA"/>
</dbReference>
<dbReference type="SUPFAM" id="SSF50729">
    <property type="entry name" value="PH domain-like"/>
    <property type="match status" value="1"/>
</dbReference>
<feature type="compositionally biased region" description="Pro residues" evidence="7">
    <location>
        <begin position="335"/>
        <end position="346"/>
    </location>
</feature>
<feature type="compositionally biased region" description="Low complexity" evidence="7">
    <location>
        <begin position="410"/>
        <end position="425"/>
    </location>
</feature>
<dbReference type="Pfam" id="PF04157">
    <property type="entry name" value="EAP30"/>
    <property type="match status" value="1"/>
</dbReference>
<dbReference type="InterPro" id="IPR036388">
    <property type="entry name" value="WH-like_DNA-bd_sf"/>
</dbReference>
<evidence type="ECO:0000256" key="2">
    <source>
        <dbReference type="ARBA" id="ARBA00022448"/>
    </source>
</evidence>
<feature type="compositionally biased region" description="Pro residues" evidence="7">
    <location>
        <begin position="705"/>
        <end position="727"/>
    </location>
</feature>
<evidence type="ECO:0000256" key="7">
    <source>
        <dbReference type="SAM" id="MobiDB-lite"/>
    </source>
</evidence>
<dbReference type="SUPFAM" id="SSF46934">
    <property type="entry name" value="UBA-like"/>
    <property type="match status" value="1"/>
</dbReference>
<dbReference type="InterPro" id="IPR011993">
    <property type="entry name" value="PH-like_dom_sf"/>
</dbReference>
<keyword evidence="11" id="KW-1185">Reference proteome</keyword>
<feature type="region of interest" description="Disordered" evidence="7">
    <location>
        <begin position="669"/>
        <end position="730"/>
    </location>
</feature>
<dbReference type="Proteomes" id="UP001165080">
    <property type="component" value="Unassembled WGS sequence"/>
</dbReference>